<sequence length="979" mass="109940">MGATDSKLAFRKGVFRLFEERNIDASDEYWSQFWDLPESADDVFSLVGAQDIRRARDQARENIETLIHKITDQICHIMRAPDFPSPQNSTLQLLNCIRLLTRVMPFIFESEELEDWENEFFWTPTKNIKKNIKPENTGDIQSASKEVGDRIITENSERDAIQESSTQNRTSSESYETIPPLGERLLSALIDLLFLTGFTLPINLASETSRVVYVNWETGVGSTIPIGSSKENDTNKTETLRLLLALVSKSMYMPGATFISKENKWIKFLVLKLERKVVLALLCSLLNTTVKYNPAGWGVPYNHMVFADPREILVTLCLQVLLVLLDYRSPSNRVDTIFAGTNDPGEHNRLSSAGTNDPGEHNRLSSAGTNDPEEHNRLSSAGTIENNEEPASATSPKNSLGEPYTTQGVHNDATNLNTNPQKSHLPPNVDNAFRHYASKLHRSQDFQFLMDGIYRILSNPMQANNTYLPGSTKQIRCHQEMLMLLWKFLEINKRFRNYLLETDRVLDVLIVLLYYSMENKHDQAQLGFVRMCAFILQTLSADRNFGMKLNKQFEGHGSLPSTVRISAFNAGTYADYMIISIYALIATTRGTLHPLYPAFVLTITNVSPYLKNLSVTSSVKLVQLFSSFSSPGFLLSDEGNHRLVGYMLEAFNNIIQYQFSDNPHVVYAIVCNPKKFEELFDFTLLKGLAEIKRQQSVKEKRKKQVHNTSMNKSESSLDRKSMHDESASQPQTDTESMSSNKKDEEHESESDEKTELLNVPSVDEHEESTHLSEKARGKLPEGVTAASRQCSSMDSSQNNETNSNNIITPFAVGKSGFIPTEDWVSSWHPQLPFGTIRVLLSELVPKVKSMCASQSITTDQGVLEFLRTTSLIGILSPPQSLFIRKFQWSEASVVWFASMLWAQVYLASLSHLGIFNGTNVKLFLVKPSTKEGQRLKNAIGSAVSEGVQGVFDRLASNNTNSNVSNSTTVNTNTTDNNAP</sequence>
<protein>
    <submittedName>
        <fullName evidence="1">3335_t:CDS:1</fullName>
    </submittedName>
</protein>
<gene>
    <name evidence="1" type="ORF">RPERSI_LOCUS12</name>
</gene>
<keyword evidence="2" id="KW-1185">Reference proteome</keyword>
<name>A0ACA9K7G0_9GLOM</name>
<reference evidence="1" key="1">
    <citation type="submission" date="2021-06" db="EMBL/GenBank/DDBJ databases">
        <authorList>
            <person name="Kallberg Y."/>
            <person name="Tangrot J."/>
            <person name="Rosling A."/>
        </authorList>
    </citation>
    <scope>NUCLEOTIDE SEQUENCE</scope>
    <source>
        <strain evidence="1">MA461A</strain>
    </source>
</reference>
<comment type="caution">
    <text evidence="1">The sequence shown here is derived from an EMBL/GenBank/DDBJ whole genome shotgun (WGS) entry which is preliminary data.</text>
</comment>
<proteinExistence type="predicted"/>
<organism evidence="1 2">
    <name type="scientific">Racocetra persica</name>
    <dbReference type="NCBI Taxonomy" id="160502"/>
    <lineage>
        <taxon>Eukaryota</taxon>
        <taxon>Fungi</taxon>
        <taxon>Fungi incertae sedis</taxon>
        <taxon>Mucoromycota</taxon>
        <taxon>Glomeromycotina</taxon>
        <taxon>Glomeromycetes</taxon>
        <taxon>Diversisporales</taxon>
        <taxon>Gigasporaceae</taxon>
        <taxon>Racocetra</taxon>
    </lineage>
</organism>
<accession>A0ACA9K7G0</accession>
<evidence type="ECO:0000313" key="1">
    <source>
        <dbReference type="EMBL" id="CAG8457531.1"/>
    </source>
</evidence>
<dbReference type="EMBL" id="CAJVQC010000008">
    <property type="protein sequence ID" value="CAG8457531.1"/>
    <property type="molecule type" value="Genomic_DNA"/>
</dbReference>
<evidence type="ECO:0000313" key="2">
    <source>
        <dbReference type="Proteomes" id="UP000789920"/>
    </source>
</evidence>
<dbReference type="Proteomes" id="UP000789920">
    <property type="component" value="Unassembled WGS sequence"/>
</dbReference>